<dbReference type="OrthoDB" id="110463at2"/>
<organism evidence="2 3">
    <name type="scientific">Paenibacillus athensensis</name>
    <dbReference type="NCBI Taxonomy" id="1967502"/>
    <lineage>
        <taxon>Bacteria</taxon>
        <taxon>Bacillati</taxon>
        <taxon>Bacillota</taxon>
        <taxon>Bacilli</taxon>
        <taxon>Bacillales</taxon>
        <taxon>Paenibacillaceae</taxon>
        <taxon>Paenibacillus</taxon>
    </lineage>
</organism>
<feature type="domain" description="Spore protein YkvP/CgeB glycosyl transferase-like" evidence="1">
    <location>
        <begin position="210"/>
        <end position="359"/>
    </location>
</feature>
<dbReference type="Proteomes" id="UP000298246">
    <property type="component" value="Unassembled WGS sequence"/>
</dbReference>
<comment type="caution">
    <text evidence="2">The sequence shown here is derived from an EMBL/GenBank/DDBJ whole genome shotgun (WGS) entry which is preliminary data.</text>
</comment>
<gene>
    <name evidence="2" type="ORF">B5M42_16455</name>
</gene>
<dbReference type="EMBL" id="MYFO01000023">
    <property type="protein sequence ID" value="TFE85830.1"/>
    <property type="molecule type" value="Genomic_DNA"/>
</dbReference>
<dbReference type="Pfam" id="PF13524">
    <property type="entry name" value="Glyco_trans_1_2"/>
    <property type="match status" value="1"/>
</dbReference>
<proteinExistence type="predicted"/>
<reference evidence="2 3" key="1">
    <citation type="submission" date="2017-03" db="EMBL/GenBank/DDBJ databases">
        <title>Isolation of Levoglucosan Utilizing Bacteria.</title>
        <authorList>
            <person name="Arya A.S."/>
        </authorList>
    </citation>
    <scope>NUCLEOTIDE SEQUENCE [LARGE SCALE GENOMIC DNA]</scope>
    <source>
        <strain evidence="2 3">MEC069</strain>
    </source>
</reference>
<name>A0A4Y8PX95_9BACL</name>
<dbReference type="AlphaFoldDB" id="A0A4Y8PX95"/>
<protein>
    <submittedName>
        <fullName evidence="2">Spore maturation protein</fullName>
    </submittedName>
</protein>
<evidence type="ECO:0000259" key="1">
    <source>
        <dbReference type="Pfam" id="PF13524"/>
    </source>
</evidence>
<evidence type="ECO:0000313" key="2">
    <source>
        <dbReference type="EMBL" id="TFE85830.1"/>
    </source>
</evidence>
<accession>A0A4Y8PX95</accession>
<evidence type="ECO:0000313" key="3">
    <source>
        <dbReference type="Proteomes" id="UP000298246"/>
    </source>
</evidence>
<dbReference type="SUPFAM" id="SSF53756">
    <property type="entry name" value="UDP-Glycosyltransferase/glycogen phosphorylase"/>
    <property type="match status" value="1"/>
</dbReference>
<dbReference type="InterPro" id="IPR055259">
    <property type="entry name" value="YkvP/CgeB_Glyco_trans-like"/>
</dbReference>
<keyword evidence="3" id="KW-1185">Reference proteome</keyword>
<sequence length="363" mass="40906">MKSAAEQAEAGRSAGQRVGMAAGRRLGRCQAVLDAAVPPPVRLREASVLFIVQGFDAIDEGIVQALQETVRQWQAATAYDMLERALALRPDLVLVLNGLHVFPPEHAAQLDELREQGIRTAVWYADDPYFTDHTADLAGHYDYVFTHEMGCLAFYRELGCAQVHYLPLAANPHVFKPLHADLSYSSDICFIGNGFPNRIELFNRLTPFLRGKKVLLAGALWERLAGYRLLESSIKLQWVPIEETVKYYNGAKIVINVHRLTYDEVFNKNSRNLPGHSVNPRTFEISACGTLQITDVRHDLYRYYTPGAEIETFVSPSELIAKISYYLAHEEERMRIALGGLRRTVEEHSYAARLTQLLDIVFG</sequence>